<evidence type="ECO:0000313" key="4">
    <source>
        <dbReference type="Proteomes" id="UP000887229"/>
    </source>
</evidence>
<gene>
    <name evidence="3" type="ORF">F5Z01DRAFT_442758</name>
</gene>
<feature type="compositionally biased region" description="Basic and acidic residues" evidence="2">
    <location>
        <begin position="91"/>
        <end position="111"/>
    </location>
</feature>
<feature type="region of interest" description="Disordered" evidence="2">
    <location>
        <begin position="74"/>
        <end position="116"/>
    </location>
</feature>
<dbReference type="RefSeq" id="XP_046120886.1">
    <property type="nucleotide sequence ID" value="XM_046259789.1"/>
</dbReference>
<dbReference type="Proteomes" id="UP000887229">
    <property type="component" value="Unassembled WGS sequence"/>
</dbReference>
<evidence type="ECO:0000313" key="3">
    <source>
        <dbReference type="EMBL" id="KAG9256962.1"/>
    </source>
</evidence>
<comment type="caution">
    <text evidence="3">The sequence shown here is derived from an EMBL/GenBank/DDBJ whole genome shotgun (WGS) entry which is preliminary data.</text>
</comment>
<feature type="compositionally biased region" description="Polar residues" evidence="2">
    <location>
        <begin position="74"/>
        <end position="84"/>
    </location>
</feature>
<feature type="coiled-coil region" evidence="1">
    <location>
        <begin position="334"/>
        <end position="361"/>
    </location>
</feature>
<keyword evidence="1" id="KW-0175">Coiled coil</keyword>
<feature type="compositionally biased region" description="Basic and acidic residues" evidence="2">
    <location>
        <begin position="223"/>
        <end position="233"/>
    </location>
</feature>
<feature type="compositionally biased region" description="Polar residues" evidence="2">
    <location>
        <begin position="43"/>
        <end position="57"/>
    </location>
</feature>
<accession>A0A9P8CS33</accession>
<dbReference type="GeneID" id="70290692"/>
<evidence type="ECO:0000256" key="1">
    <source>
        <dbReference type="SAM" id="Coils"/>
    </source>
</evidence>
<proteinExistence type="predicted"/>
<dbReference type="EMBL" id="MU251246">
    <property type="protein sequence ID" value="KAG9256962.1"/>
    <property type="molecule type" value="Genomic_DNA"/>
</dbReference>
<reference evidence="3" key="1">
    <citation type="journal article" date="2021" name="IMA Fungus">
        <title>Genomic characterization of three marine fungi, including Emericellopsis atlantica sp. nov. with signatures of a generalist lifestyle and marine biomass degradation.</title>
        <authorList>
            <person name="Hagestad O.C."/>
            <person name="Hou L."/>
            <person name="Andersen J.H."/>
            <person name="Hansen E.H."/>
            <person name="Altermark B."/>
            <person name="Li C."/>
            <person name="Kuhnert E."/>
            <person name="Cox R.J."/>
            <person name="Crous P.W."/>
            <person name="Spatafora J.W."/>
            <person name="Lail K."/>
            <person name="Amirebrahimi M."/>
            <person name="Lipzen A."/>
            <person name="Pangilinan J."/>
            <person name="Andreopoulos W."/>
            <person name="Hayes R.D."/>
            <person name="Ng V."/>
            <person name="Grigoriev I.V."/>
            <person name="Jackson S.A."/>
            <person name="Sutton T.D.S."/>
            <person name="Dobson A.D.W."/>
            <person name="Rama T."/>
        </authorList>
    </citation>
    <scope>NUCLEOTIDE SEQUENCE</scope>
    <source>
        <strain evidence="3">TS7</strain>
    </source>
</reference>
<evidence type="ECO:0000256" key="2">
    <source>
        <dbReference type="SAM" id="MobiDB-lite"/>
    </source>
</evidence>
<name>A0A9P8CS33_9HYPO</name>
<feature type="region of interest" description="Disordered" evidence="2">
    <location>
        <begin position="219"/>
        <end position="250"/>
    </location>
</feature>
<sequence length="384" mass="43357">MSFVAMSRSPEIDGNEMADMRPNISPLSSPLTPLSTMFGRWSETPQTPTGDSQDFFGSSQNDEIIYVQSDVMTQSDEANESQNDSQEETGAEDKEDRDILGERELSSKIDDPEFPAYNGKTQEDYITYTCLEEMWENVRDYLSREERDTFFALVPMSNKCKTTSVLYAHRIHRAIVVDPSTFNCAHYLVLRVMFGLEACMRQSWWSIFKKKYPQQAAEDEAAAAEKKEAERMASRTPSSTAKAASTLRTPRSMSKLHLTSKIIQGTGSPIQRSSQARPIGRRLSLDIFGANRYTSLTPSFSTRRSSYTPARANRLLNLRGQETKPQTQTNTTDVAELQARVSQLELENAESVARVRELEEALDSFRLFAAEMSTLLDPTPEQQD</sequence>
<protein>
    <submittedName>
        <fullName evidence="3">Uncharacterized protein</fullName>
    </submittedName>
</protein>
<feature type="region of interest" description="Disordered" evidence="2">
    <location>
        <begin position="1"/>
        <end position="25"/>
    </location>
</feature>
<keyword evidence="4" id="KW-1185">Reference proteome</keyword>
<dbReference type="AlphaFoldDB" id="A0A9P8CS33"/>
<organism evidence="3 4">
    <name type="scientific">Emericellopsis atlantica</name>
    <dbReference type="NCBI Taxonomy" id="2614577"/>
    <lineage>
        <taxon>Eukaryota</taxon>
        <taxon>Fungi</taxon>
        <taxon>Dikarya</taxon>
        <taxon>Ascomycota</taxon>
        <taxon>Pezizomycotina</taxon>
        <taxon>Sordariomycetes</taxon>
        <taxon>Hypocreomycetidae</taxon>
        <taxon>Hypocreales</taxon>
        <taxon>Bionectriaceae</taxon>
        <taxon>Emericellopsis</taxon>
    </lineage>
</organism>
<feature type="region of interest" description="Disordered" evidence="2">
    <location>
        <begin position="37"/>
        <end position="57"/>
    </location>
</feature>
<feature type="compositionally biased region" description="Polar residues" evidence="2">
    <location>
        <begin position="235"/>
        <end position="250"/>
    </location>
</feature>